<protein>
    <recommendedName>
        <fullName evidence="4">PPPDE domain-containing protein</fullName>
    </recommendedName>
</protein>
<feature type="domain" description="PPPDE" evidence="4">
    <location>
        <begin position="198"/>
        <end position="339"/>
    </location>
</feature>
<dbReference type="AlphaFoldDB" id="A0A7S1AUF8"/>
<keyword evidence="2" id="KW-0645">Protease</keyword>
<evidence type="ECO:0000256" key="2">
    <source>
        <dbReference type="ARBA" id="ARBA00022670"/>
    </source>
</evidence>
<name>A0A7S1AUF8_NOCSC</name>
<dbReference type="GO" id="GO:0008233">
    <property type="term" value="F:peptidase activity"/>
    <property type="evidence" value="ECO:0007669"/>
    <property type="project" value="UniProtKB-KW"/>
</dbReference>
<dbReference type="InterPro" id="IPR042266">
    <property type="entry name" value="PPPDE_sf"/>
</dbReference>
<dbReference type="InterPro" id="IPR011992">
    <property type="entry name" value="EF-hand-dom_pair"/>
</dbReference>
<dbReference type="Pfam" id="PF05903">
    <property type="entry name" value="Peptidase_C97"/>
    <property type="match status" value="1"/>
</dbReference>
<dbReference type="PROSITE" id="PS51858">
    <property type="entry name" value="PPPDE"/>
    <property type="match status" value="1"/>
</dbReference>
<evidence type="ECO:0000256" key="3">
    <source>
        <dbReference type="ARBA" id="ARBA00022801"/>
    </source>
</evidence>
<evidence type="ECO:0000256" key="1">
    <source>
        <dbReference type="ARBA" id="ARBA00008140"/>
    </source>
</evidence>
<dbReference type="GO" id="GO:0070646">
    <property type="term" value="P:protein modification by small protein removal"/>
    <property type="evidence" value="ECO:0007669"/>
    <property type="project" value="TreeGrafter"/>
</dbReference>
<dbReference type="PANTHER" id="PTHR12378">
    <property type="entry name" value="DESUMOYLATING ISOPEPTIDASE"/>
    <property type="match status" value="1"/>
</dbReference>
<dbReference type="GO" id="GO:0006508">
    <property type="term" value="P:proteolysis"/>
    <property type="evidence" value="ECO:0007669"/>
    <property type="project" value="UniProtKB-KW"/>
</dbReference>
<proteinExistence type="inferred from homology"/>
<dbReference type="EMBL" id="HBFQ01054251">
    <property type="protein sequence ID" value="CAD8864218.1"/>
    <property type="molecule type" value="Transcribed_RNA"/>
</dbReference>
<dbReference type="Gene3D" id="3.90.1720.30">
    <property type="entry name" value="PPPDE domains"/>
    <property type="match status" value="1"/>
</dbReference>
<dbReference type="SUPFAM" id="SSF47473">
    <property type="entry name" value="EF-hand"/>
    <property type="match status" value="1"/>
</dbReference>
<accession>A0A7S1AUF8</accession>
<gene>
    <name evidence="5" type="ORF">NSCI0253_LOCUS38573</name>
</gene>
<dbReference type="InterPro" id="IPR008580">
    <property type="entry name" value="PPPDE_dom"/>
</dbReference>
<organism evidence="5">
    <name type="scientific">Noctiluca scintillans</name>
    <name type="common">Sea sparkle</name>
    <name type="synonym">Red tide dinoflagellate</name>
    <dbReference type="NCBI Taxonomy" id="2966"/>
    <lineage>
        <taxon>Eukaryota</taxon>
        <taxon>Sar</taxon>
        <taxon>Alveolata</taxon>
        <taxon>Dinophyceae</taxon>
        <taxon>Noctilucales</taxon>
        <taxon>Noctilucaceae</taxon>
        <taxon>Noctiluca</taxon>
    </lineage>
</organism>
<sequence>MPSPRPSGLSLLQRIRTAFCQCSGSADSSISPVELGRHWQRLAEAEAALQGCGPLTPSDLQAIALGVAQLVQEVDLTSTGQIAMDDWVHYMLLMNSGHAATQVNTLLRSAVRRRPRVLHDLQSTFEQMGGAKKGSLSAREIIESYSHKLLRLISGSMELGNRDPEQFACEVIDAMALDGDERITYPEFVAYCLGRRKHKVSLYLYDLSNGLSESLSATLIGTKLEAIWHSGVVAFGKEYYFSKDTMFDEAGKTGFGKPTKILHLGSTLWHQDELHRHICRELKPIFHRGTYDVVLNNCNHFSDRLCMYLLGRRLPEEVLRQPRCLMQSNTIRTLRPLLNWWIRDGVVQRTEKALVSDEPEPPPAELSPGLCVNITTLDASRGARPAILGVVCCPKQVGDAPNNRDGAWVRYFHLCLGRNVGSCQGQVCTEWVPRPRLAVANLDNTGGIAVYREVLSAMVMATGSKPGCFELGAVCAVPGAGDSRQEALSSVRPLTGARSAPCLPESGADKTSSLLFL</sequence>
<keyword evidence="3" id="KW-0378">Hydrolase</keyword>
<evidence type="ECO:0000313" key="5">
    <source>
        <dbReference type="EMBL" id="CAD8864218.1"/>
    </source>
</evidence>
<dbReference type="Gene3D" id="1.10.238.10">
    <property type="entry name" value="EF-hand"/>
    <property type="match status" value="1"/>
</dbReference>
<comment type="similarity">
    <text evidence="1">Belongs to the DeSI family.</text>
</comment>
<dbReference type="PANTHER" id="PTHR12378:SF7">
    <property type="entry name" value="DESUMOYLATING ISOPEPTIDASE 1"/>
    <property type="match status" value="1"/>
</dbReference>
<evidence type="ECO:0000259" key="4">
    <source>
        <dbReference type="PROSITE" id="PS51858"/>
    </source>
</evidence>
<reference evidence="5" key="1">
    <citation type="submission" date="2021-01" db="EMBL/GenBank/DDBJ databases">
        <authorList>
            <person name="Corre E."/>
            <person name="Pelletier E."/>
            <person name="Niang G."/>
            <person name="Scheremetjew M."/>
            <person name="Finn R."/>
            <person name="Kale V."/>
            <person name="Holt S."/>
            <person name="Cochrane G."/>
            <person name="Meng A."/>
            <person name="Brown T."/>
            <person name="Cohen L."/>
        </authorList>
    </citation>
    <scope>NUCLEOTIDE SEQUENCE</scope>
</reference>
<dbReference type="SMART" id="SM01179">
    <property type="entry name" value="DUF862"/>
    <property type="match status" value="1"/>
</dbReference>